<accession>A0A1N6ENF3</accession>
<gene>
    <name evidence="2" type="ORF">SAMN04488055_1727</name>
</gene>
<dbReference type="Proteomes" id="UP000185003">
    <property type="component" value="Unassembled WGS sequence"/>
</dbReference>
<protein>
    <submittedName>
        <fullName evidence="2">Predicted ester cyclase</fullName>
    </submittedName>
</protein>
<organism evidence="2 3">
    <name type="scientific">Chitinophaga niabensis</name>
    <dbReference type="NCBI Taxonomy" id="536979"/>
    <lineage>
        <taxon>Bacteria</taxon>
        <taxon>Pseudomonadati</taxon>
        <taxon>Bacteroidota</taxon>
        <taxon>Chitinophagia</taxon>
        <taxon>Chitinophagales</taxon>
        <taxon>Chitinophagaceae</taxon>
        <taxon>Chitinophaga</taxon>
    </lineage>
</organism>
<dbReference type="OrthoDB" id="795653at2"/>
<evidence type="ECO:0000313" key="3">
    <source>
        <dbReference type="Proteomes" id="UP000185003"/>
    </source>
</evidence>
<evidence type="ECO:0000313" key="2">
    <source>
        <dbReference type="EMBL" id="SIN84510.1"/>
    </source>
</evidence>
<proteinExistence type="predicted"/>
<dbReference type="STRING" id="536979.SAMN04488055_1727"/>
<dbReference type="Pfam" id="PF12680">
    <property type="entry name" value="SnoaL_2"/>
    <property type="match status" value="1"/>
</dbReference>
<sequence>MTHKTVIASSAKEIVLSCVKAINEQDFKIARTFVDDDMQFIGVMGSRDGAQAYFDDMEKMKLKYDVKKAIAEGDDVCLLYDLQISGKTIFGCGWYHVEDEKITSLKVIFDPRPLL</sequence>
<dbReference type="InterPro" id="IPR032710">
    <property type="entry name" value="NTF2-like_dom_sf"/>
</dbReference>
<dbReference type="RefSeq" id="WP_074238849.1">
    <property type="nucleotide sequence ID" value="NZ_FSRA01000001.1"/>
</dbReference>
<dbReference type="Gene3D" id="3.10.450.50">
    <property type="match status" value="1"/>
</dbReference>
<keyword evidence="3" id="KW-1185">Reference proteome</keyword>
<name>A0A1N6ENF3_9BACT</name>
<evidence type="ECO:0000259" key="1">
    <source>
        <dbReference type="Pfam" id="PF12680"/>
    </source>
</evidence>
<dbReference type="InterPro" id="IPR037401">
    <property type="entry name" value="SnoaL-like"/>
</dbReference>
<dbReference type="AlphaFoldDB" id="A0A1N6ENF3"/>
<dbReference type="EMBL" id="FSRA01000001">
    <property type="protein sequence ID" value="SIN84510.1"/>
    <property type="molecule type" value="Genomic_DNA"/>
</dbReference>
<dbReference type="SUPFAM" id="SSF54427">
    <property type="entry name" value="NTF2-like"/>
    <property type="match status" value="1"/>
</dbReference>
<feature type="domain" description="SnoaL-like" evidence="1">
    <location>
        <begin position="19"/>
        <end position="104"/>
    </location>
</feature>
<reference evidence="2 3" key="1">
    <citation type="submission" date="2016-11" db="EMBL/GenBank/DDBJ databases">
        <authorList>
            <person name="Jaros S."/>
            <person name="Januszkiewicz K."/>
            <person name="Wedrychowicz H."/>
        </authorList>
    </citation>
    <scope>NUCLEOTIDE SEQUENCE [LARGE SCALE GENOMIC DNA]</scope>
    <source>
        <strain evidence="2 3">DSM 24787</strain>
    </source>
</reference>